<evidence type="ECO:0000256" key="20">
    <source>
        <dbReference type="SAM" id="Phobius"/>
    </source>
</evidence>
<protein>
    <recommendedName>
        <fullName evidence="2">non-specific serine/threonine protein kinase</fullName>
        <ecNumber evidence="2">2.7.11.1</ecNumber>
    </recommendedName>
</protein>
<dbReference type="InterPro" id="IPR021720">
    <property type="entry name" value="Malectin_dom"/>
</dbReference>
<comment type="catalytic activity">
    <reaction evidence="17">
        <text>L-threonyl-[protein] + ATP = O-phospho-L-threonyl-[protein] + ADP + H(+)</text>
        <dbReference type="Rhea" id="RHEA:46608"/>
        <dbReference type="Rhea" id="RHEA-COMP:11060"/>
        <dbReference type="Rhea" id="RHEA-COMP:11605"/>
        <dbReference type="ChEBI" id="CHEBI:15378"/>
        <dbReference type="ChEBI" id="CHEBI:30013"/>
        <dbReference type="ChEBI" id="CHEBI:30616"/>
        <dbReference type="ChEBI" id="CHEBI:61977"/>
        <dbReference type="ChEBI" id="CHEBI:456216"/>
        <dbReference type="EC" id="2.7.11.1"/>
    </reaction>
</comment>
<dbReference type="EMBL" id="JBAMMX010000023">
    <property type="protein sequence ID" value="KAK6917741.1"/>
    <property type="molecule type" value="Genomic_DNA"/>
</dbReference>
<dbReference type="PANTHER" id="PTHR48006:SF72">
    <property type="entry name" value="LRR RECEPTOR-LIKE SERINE_THREONINE-PROTEIN KINASE RFK1-RELATED"/>
    <property type="match status" value="1"/>
</dbReference>
<evidence type="ECO:0000256" key="3">
    <source>
        <dbReference type="ARBA" id="ARBA00022527"/>
    </source>
</evidence>
<dbReference type="GO" id="GO:0016020">
    <property type="term" value="C:membrane"/>
    <property type="evidence" value="ECO:0007669"/>
    <property type="project" value="UniProtKB-SubCell"/>
</dbReference>
<dbReference type="AlphaFoldDB" id="A0AAN8UUB6"/>
<comment type="catalytic activity">
    <reaction evidence="18">
        <text>L-seryl-[protein] + ATP = O-phospho-L-seryl-[protein] + ADP + H(+)</text>
        <dbReference type="Rhea" id="RHEA:17989"/>
        <dbReference type="Rhea" id="RHEA-COMP:9863"/>
        <dbReference type="Rhea" id="RHEA-COMP:11604"/>
        <dbReference type="ChEBI" id="CHEBI:15378"/>
        <dbReference type="ChEBI" id="CHEBI:29999"/>
        <dbReference type="ChEBI" id="CHEBI:30616"/>
        <dbReference type="ChEBI" id="CHEBI:83421"/>
        <dbReference type="ChEBI" id="CHEBI:456216"/>
        <dbReference type="EC" id="2.7.11.1"/>
    </reaction>
</comment>
<evidence type="ECO:0000256" key="10">
    <source>
        <dbReference type="ARBA" id="ARBA00022741"/>
    </source>
</evidence>
<dbReference type="FunFam" id="2.60.120.430:FF:000004">
    <property type="entry name" value="Putative leucine-rich repeat receptor-like serine/threonine-protein kinase"/>
    <property type="match status" value="1"/>
</dbReference>
<dbReference type="FunFam" id="3.30.200.20:FF:000217">
    <property type="entry name" value="probable LRR receptor-like serine/threonine-protein kinase At1g53430"/>
    <property type="match status" value="1"/>
</dbReference>
<keyword evidence="15" id="KW-0675">Receptor</keyword>
<keyword evidence="4" id="KW-0597">Phosphoprotein</keyword>
<keyword evidence="6" id="KW-0808">Transferase</keyword>
<evidence type="ECO:0000256" key="13">
    <source>
        <dbReference type="ARBA" id="ARBA00022989"/>
    </source>
</evidence>
<feature type="domain" description="Protein kinase" evidence="21">
    <location>
        <begin position="313"/>
        <end position="604"/>
    </location>
</feature>
<dbReference type="Proteomes" id="UP001370490">
    <property type="component" value="Unassembled WGS sequence"/>
</dbReference>
<keyword evidence="13 20" id="KW-1133">Transmembrane helix</keyword>
<dbReference type="InterPro" id="IPR011009">
    <property type="entry name" value="Kinase-like_dom_sf"/>
</dbReference>
<dbReference type="PANTHER" id="PTHR48006">
    <property type="entry name" value="LEUCINE-RICH REPEAT-CONTAINING PROTEIN DDB_G0281931-RELATED"/>
    <property type="match status" value="1"/>
</dbReference>
<evidence type="ECO:0000256" key="11">
    <source>
        <dbReference type="ARBA" id="ARBA00022777"/>
    </source>
</evidence>
<evidence type="ECO:0000256" key="15">
    <source>
        <dbReference type="ARBA" id="ARBA00023170"/>
    </source>
</evidence>
<dbReference type="InterPro" id="IPR017441">
    <property type="entry name" value="Protein_kinase_ATP_BS"/>
</dbReference>
<evidence type="ECO:0000256" key="5">
    <source>
        <dbReference type="ARBA" id="ARBA00022614"/>
    </source>
</evidence>
<dbReference type="Gene3D" id="2.60.120.430">
    <property type="entry name" value="Galactose-binding lectin"/>
    <property type="match status" value="1"/>
</dbReference>
<evidence type="ECO:0000313" key="22">
    <source>
        <dbReference type="EMBL" id="KAK6917741.1"/>
    </source>
</evidence>
<evidence type="ECO:0000256" key="18">
    <source>
        <dbReference type="ARBA" id="ARBA00048679"/>
    </source>
</evidence>
<proteinExistence type="predicted"/>
<keyword evidence="8" id="KW-0732">Signal</keyword>
<evidence type="ECO:0000256" key="2">
    <source>
        <dbReference type="ARBA" id="ARBA00012513"/>
    </source>
</evidence>
<reference evidence="22 23" key="1">
    <citation type="submission" date="2023-12" db="EMBL/GenBank/DDBJ databases">
        <title>A high-quality genome assembly for Dillenia turbinata (Dilleniales).</title>
        <authorList>
            <person name="Chanderbali A."/>
        </authorList>
    </citation>
    <scope>NUCLEOTIDE SEQUENCE [LARGE SCALE GENOMIC DNA]</scope>
    <source>
        <strain evidence="22">LSX21</strain>
        <tissue evidence="22">Leaf</tissue>
    </source>
</reference>
<dbReference type="SUPFAM" id="SSF56112">
    <property type="entry name" value="Protein kinase-like (PK-like)"/>
    <property type="match status" value="1"/>
</dbReference>
<organism evidence="22 23">
    <name type="scientific">Dillenia turbinata</name>
    <dbReference type="NCBI Taxonomy" id="194707"/>
    <lineage>
        <taxon>Eukaryota</taxon>
        <taxon>Viridiplantae</taxon>
        <taxon>Streptophyta</taxon>
        <taxon>Embryophyta</taxon>
        <taxon>Tracheophyta</taxon>
        <taxon>Spermatophyta</taxon>
        <taxon>Magnoliopsida</taxon>
        <taxon>eudicotyledons</taxon>
        <taxon>Gunneridae</taxon>
        <taxon>Pentapetalae</taxon>
        <taxon>Dilleniales</taxon>
        <taxon>Dilleniaceae</taxon>
        <taxon>Dillenia</taxon>
    </lineage>
</organism>
<dbReference type="SUPFAM" id="SSF49785">
    <property type="entry name" value="Galactose-binding domain-like"/>
    <property type="match status" value="1"/>
</dbReference>
<feature type="transmembrane region" description="Helical" evidence="20">
    <location>
        <begin position="266"/>
        <end position="286"/>
    </location>
</feature>
<dbReference type="GO" id="GO:0004674">
    <property type="term" value="F:protein serine/threonine kinase activity"/>
    <property type="evidence" value="ECO:0007669"/>
    <property type="project" value="UniProtKB-KW"/>
</dbReference>
<dbReference type="InterPro" id="IPR051824">
    <property type="entry name" value="LRR_Rcpt-Like_S/T_Kinase"/>
</dbReference>
<keyword evidence="10 19" id="KW-0547">Nucleotide-binding</keyword>
<evidence type="ECO:0000313" key="23">
    <source>
        <dbReference type="Proteomes" id="UP001370490"/>
    </source>
</evidence>
<dbReference type="Gene3D" id="1.10.510.10">
    <property type="entry name" value="Transferase(Phosphotransferase) domain 1"/>
    <property type="match status" value="1"/>
</dbReference>
<evidence type="ECO:0000256" key="17">
    <source>
        <dbReference type="ARBA" id="ARBA00047899"/>
    </source>
</evidence>
<evidence type="ECO:0000256" key="6">
    <source>
        <dbReference type="ARBA" id="ARBA00022679"/>
    </source>
</evidence>
<dbReference type="Pfam" id="PF07714">
    <property type="entry name" value="PK_Tyr_Ser-Thr"/>
    <property type="match status" value="2"/>
</dbReference>
<dbReference type="EC" id="2.7.11.1" evidence="2"/>
<keyword evidence="11" id="KW-0418">Kinase</keyword>
<evidence type="ECO:0000259" key="21">
    <source>
        <dbReference type="PROSITE" id="PS50011"/>
    </source>
</evidence>
<dbReference type="InterPro" id="IPR001245">
    <property type="entry name" value="Ser-Thr/Tyr_kinase_cat_dom"/>
</dbReference>
<evidence type="ECO:0000256" key="12">
    <source>
        <dbReference type="ARBA" id="ARBA00022840"/>
    </source>
</evidence>
<gene>
    <name evidence="22" type="ORF">RJ641_018492</name>
</gene>
<feature type="non-terminal residue" evidence="22">
    <location>
        <position position="1"/>
    </location>
</feature>
<keyword evidence="5" id="KW-0433">Leucine-rich repeat</keyword>
<dbReference type="InterPro" id="IPR008979">
    <property type="entry name" value="Galactose-bd-like_sf"/>
</dbReference>
<dbReference type="PROSITE" id="PS50011">
    <property type="entry name" value="PROTEIN_KINASE_DOM"/>
    <property type="match status" value="1"/>
</dbReference>
<comment type="subcellular location">
    <subcellularLocation>
        <location evidence="1">Membrane</location>
        <topology evidence="1">Single-pass type I membrane protein</topology>
    </subcellularLocation>
</comment>
<keyword evidence="12 19" id="KW-0067">ATP-binding</keyword>
<keyword evidence="9" id="KW-0677">Repeat</keyword>
<evidence type="ECO:0000256" key="4">
    <source>
        <dbReference type="ARBA" id="ARBA00022553"/>
    </source>
</evidence>
<keyword evidence="7 20" id="KW-0812">Transmembrane</keyword>
<keyword evidence="16" id="KW-0325">Glycoprotein</keyword>
<dbReference type="Gene3D" id="3.30.200.20">
    <property type="entry name" value="Phosphorylase Kinase, domain 1"/>
    <property type="match status" value="1"/>
</dbReference>
<dbReference type="PROSITE" id="PS00107">
    <property type="entry name" value="PROTEIN_KINASE_ATP"/>
    <property type="match status" value="1"/>
</dbReference>
<keyword evidence="23" id="KW-1185">Reference proteome</keyword>
<evidence type="ECO:0000256" key="7">
    <source>
        <dbReference type="ARBA" id="ARBA00022692"/>
    </source>
</evidence>
<feature type="transmembrane region" description="Helical" evidence="20">
    <location>
        <begin position="224"/>
        <end position="246"/>
    </location>
</feature>
<evidence type="ECO:0000256" key="14">
    <source>
        <dbReference type="ARBA" id="ARBA00023136"/>
    </source>
</evidence>
<feature type="binding site" evidence="19">
    <location>
        <position position="341"/>
    </location>
    <ligand>
        <name>ATP</name>
        <dbReference type="ChEBI" id="CHEBI:30616"/>
    </ligand>
</feature>
<evidence type="ECO:0000256" key="9">
    <source>
        <dbReference type="ARBA" id="ARBA00022737"/>
    </source>
</evidence>
<evidence type="ECO:0000256" key="16">
    <source>
        <dbReference type="ARBA" id="ARBA00023180"/>
    </source>
</evidence>
<dbReference type="GO" id="GO:0005524">
    <property type="term" value="F:ATP binding"/>
    <property type="evidence" value="ECO:0007669"/>
    <property type="project" value="UniProtKB-UniRule"/>
</dbReference>
<evidence type="ECO:0000256" key="8">
    <source>
        <dbReference type="ARBA" id="ARBA00022729"/>
    </source>
</evidence>
<keyword evidence="3" id="KW-0723">Serine/threonine-protein kinase</keyword>
<dbReference type="Pfam" id="PF11721">
    <property type="entry name" value="Malectin"/>
    <property type="match status" value="1"/>
</dbReference>
<dbReference type="InterPro" id="IPR000719">
    <property type="entry name" value="Prot_kinase_dom"/>
</dbReference>
<name>A0AAN8UUB6_9MAGN</name>
<evidence type="ECO:0000256" key="1">
    <source>
        <dbReference type="ARBA" id="ARBA00004479"/>
    </source>
</evidence>
<evidence type="ECO:0000256" key="19">
    <source>
        <dbReference type="PROSITE-ProRule" id="PRU10141"/>
    </source>
</evidence>
<keyword evidence="14 20" id="KW-0472">Membrane</keyword>
<sequence length="604" mass="67168">DVSFDELQGEIRNTADFTPKYTSFFVNCGGQNVTIEGKHYEGDSYAGNGGSILYVRQNWGFSSTGDIMDDNDLLENVRNSSSYTMKQPQLYSTARLSPLSITYFGFCLENGNYTVWLHFAEIIFADEGAFNSLGRRLFDINIQGKLVEKDFNIKDEANGTGKPLVKPYNVNVTDGTLDIRLYWAGKGTTIIPQRGSYGALISAVSVCHGKFKVHSFEERPNQGLFFMLVQNLGLPYKMFLFVPYLIVKVREREHDHLYDHGKDYKVPIIIGVISCFVILVLSIICWRRYFGDKKAVEKGSFSQRELKAATSNFSPTNKIGEGGFGSVYKGQLSDGTVVAVKMLSSKSKQGNREFVNEIGIISGLRHPNLVQLYGCCTEGNQLMLVYEYMENNSLARALFGKSACFAFGMLSCSRGLSRGYMAPEYALWGHLTNKADIYSFGVVILETVSGKSNSSYKPKNGCVCLLDWASVAQQRGSMMELVDPILGTEFNREEAERMIKLALLCTNASPSLRPTMSTALSMLEGQTAIEEVISDPGLYGYDLRFKSIRDRYQHTQDTDASGSQSQIRTSLSVSAQDLYPINPSSIRFSTTDAEDSKSVLLHAT</sequence>
<comment type="caution">
    <text evidence="22">The sequence shown here is derived from an EMBL/GenBank/DDBJ whole genome shotgun (WGS) entry which is preliminary data.</text>
</comment>
<accession>A0AAN8UUB6</accession>